<evidence type="ECO:0000313" key="7">
    <source>
        <dbReference type="Proteomes" id="UP000699462"/>
    </source>
</evidence>
<evidence type="ECO:0000313" key="6">
    <source>
        <dbReference type="EMBL" id="KAF8564302.1"/>
    </source>
</evidence>
<organism evidence="6 7">
    <name type="scientific">Paragonimus westermani</name>
    <dbReference type="NCBI Taxonomy" id="34504"/>
    <lineage>
        <taxon>Eukaryota</taxon>
        <taxon>Metazoa</taxon>
        <taxon>Spiralia</taxon>
        <taxon>Lophotrochozoa</taxon>
        <taxon>Platyhelminthes</taxon>
        <taxon>Trematoda</taxon>
        <taxon>Digenea</taxon>
        <taxon>Plagiorchiida</taxon>
        <taxon>Troglotremata</taxon>
        <taxon>Troglotrematidae</taxon>
        <taxon>Paragonimus</taxon>
    </lineage>
</organism>
<evidence type="ECO:0000256" key="4">
    <source>
        <dbReference type="SAM" id="MobiDB-lite"/>
    </source>
</evidence>
<dbReference type="AlphaFoldDB" id="A0A8T0DA00"/>
<reference evidence="6 7" key="1">
    <citation type="submission" date="2019-07" db="EMBL/GenBank/DDBJ databases">
        <title>Annotation for the trematode Paragonimus westermani.</title>
        <authorList>
            <person name="Choi Y.-J."/>
        </authorList>
    </citation>
    <scope>NUCLEOTIDE SEQUENCE [LARGE SCALE GENOMIC DNA]</scope>
    <source>
        <strain evidence="6">180907_Pwestermani</strain>
    </source>
</reference>
<name>A0A8T0DA00_9TREM</name>
<dbReference type="GO" id="GO:0046872">
    <property type="term" value="F:metal ion binding"/>
    <property type="evidence" value="ECO:0007669"/>
    <property type="project" value="UniProtKB-KW"/>
</dbReference>
<dbReference type="InterPro" id="IPR001781">
    <property type="entry name" value="Znf_LIM"/>
</dbReference>
<proteinExistence type="predicted"/>
<keyword evidence="2" id="KW-0862">Zinc</keyword>
<evidence type="ECO:0000256" key="3">
    <source>
        <dbReference type="ARBA" id="ARBA00023038"/>
    </source>
</evidence>
<evidence type="ECO:0000256" key="2">
    <source>
        <dbReference type="ARBA" id="ARBA00022833"/>
    </source>
</evidence>
<dbReference type="Pfam" id="PF00412">
    <property type="entry name" value="LIM"/>
    <property type="match status" value="1"/>
</dbReference>
<keyword evidence="3" id="KW-0440">LIM domain</keyword>
<keyword evidence="1" id="KW-0479">Metal-binding</keyword>
<evidence type="ECO:0000259" key="5">
    <source>
        <dbReference type="Pfam" id="PF00412"/>
    </source>
</evidence>
<gene>
    <name evidence="6" type="ORF">P879_01451</name>
</gene>
<dbReference type="Proteomes" id="UP000699462">
    <property type="component" value="Unassembled WGS sequence"/>
</dbReference>
<comment type="caution">
    <text evidence="6">The sequence shown here is derived from an EMBL/GenBank/DDBJ whole genome shotgun (WGS) entry which is preliminary data.</text>
</comment>
<feature type="region of interest" description="Disordered" evidence="4">
    <location>
        <begin position="88"/>
        <end position="114"/>
    </location>
</feature>
<evidence type="ECO:0000256" key="1">
    <source>
        <dbReference type="ARBA" id="ARBA00022723"/>
    </source>
</evidence>
<feature type="domain" description="LIM zinc-binding" evidence="5">
    <location>
        <begin position="18"/>
        <end position="48"/>
    </location>
</feature>
<protein>
    <recommendedName>
        <fullName evidence="5">LIM zinc-binding domain-containing protein</fullName>
    </recommendedName>
</protein>
<sequence length="114" mass="13143">MPSTSNVGCHLESHPSDALVCYTCGRNLCNESCKELDGRVYCVNDYAAAMDNRIYPSLHSAGKGKLHKDAFSKPCHFCGGKMHHKRHHRHHWLKRHHGHHHGHRHGHRHGRRHE</sequence>
<dbReference type="EMBL" id="JTDF01009051">
    <property type="protein sequence ID" value="KAF8564302.1"/>
    <property type="molecule type" value="Genomic_DNA"/>
</dbReference>
<keyword evidence="7" id="KW-1185">Reference proteome</keyword>
<dbReference type="Gene3D" id="2.10.110.10">
    <property type="entry name" value="Cysteine Rich Protein"/>
    <property type="match status" value="1"/>
</dbReference>
<accession>A0A8T0DA00</accession>